<protein>
    <submittedName>
        <fullName evidence="3">TIGR00341 family protein</fullName>
    </submittedName>
</protein>
<comment type="caution">
    <text evidence="3">The sequence shown here is derived from an EMBL/GenBank/DDBJ whole genome shotgun (WGS) entry which is preliminary data.</text>
</comment>
<feature type="region of interest" description="Disordered" evidence="1">
    <location>
        <begin position="77"/>
        <end position="110"/>
    </location>
</feature>
<dbReference type="Pfam" id="PF04087">
    <property type="entry name" value="DUF389"/>
    <property type="match status" value="1"/>
</dbReference>
<gene>
    <name evidence="3" type="ORF">F3N42_14240</name>
</gene>
<feature type="transmembrane region" description="Helical" evidence="2">
    <location>
        <begin position="133"/>
        <end position="151"/>
    </location>
</feature>
<keyword evidence="2" id="KW-0812">Transmembrane</keyword>
<feature type="transmembrane region" description="Helical" evidence="2">
    <location>
        <begin position="326"/>
        <end position="348"/>
    </location>
</feature>
<accession>A0A5N0T4U4</accession>
<dbReference type="NCBIfam" id="TIGR00341">
    <property type="entry name" value="TIGR00341 family protein"/>
    <property type="match status" value="1"/>
</dbReference>
<dbReference type="EMBL" id="VYXP01000011">
    <property type="protein sequence ID" value="KAA9129808.1"/>
    <property type="molecule type" value="Genomic_DNA"/>
</dbReference>
<evidence type="ECO:0000256" key="1">
    <source>
        <dbReference type="SAM" id="MobiDB-lite"/>
    </source>
</evidence>
<evidence type="ECO:0000313" key="3">
    <source>
        <dbReference type="EMBL" id="KAA9129808.1"/>
    </source>
</evidence>
<feature type="transmembrane region" description="Helical" evidence="2">
    <location>
        <begin position="231"/>
        <end position="249"/>
    </location>
</feature>
<feature type="transmembrane region" description="Helical" evidence="2">
    <location>
        <begin position="256"/>
        <end position="277"/>
    </location>
</feature>
<evidence type="ECO:0000256" key="2">
    <source>
        <dbReference type="SAM" id="Phobius"/>
    </source>
</evidence>
<organism evidence="3 4">
    <name type="scientific">Marinihelvus fidelis</name>
    <dbReference type="NCBI Taxonomy" id="2613842"/>
    <lineage>
        <taxon>Bacteria</taxon>
        <taxon>Pseudomonadati</taxon>
        <taxon>Pseudomonadota</taxon>
        <taxon>Gammaproteobacteria</taxon>
        <taxon>Chromatiales</taxon>
        <taxon>Wenzhouxiangellaceae</taxon>
        <taxon>Marinihelvus</taxon>
    </lineage>
</organism>
<feature type="transmembrane region" description="Helical" evidence="2">
    <location>
        <begin position="283"/>
        <end position="305"/>
    </location>
</feature>
<feature type="transmembrane region" description="Helical" evidence="2">
    <location>
        <begin position="157"/>
        <end position="180"/>
    </location>
</feature>
<feature type="transmembrane region" description="Helical" evidence="2">
    <location>
        <begin position="192"/>
        <end position="211"/>
    </location>
</feature>
<keyword evidence="2" id="KW-0472">Membrane</keyword>
<evidence type="ECO:0000313" key="4">
    <source>
        <dbReference type="Proteomes" id="UP000325372"/>
    </source>
</evidence>
<reference evidence="3 4" key="1">
    <citation type="submission" date="2019-09" db="EMBL/GenBank/DDBJ databases">
        <title>Wenzhouxiangella sp. Genome sequencing and assembly.</title>
        <authorList>
            <person name="Zhang R."/>
        </authorList>
    </citation>
    <scope>NUCLEOTIDE SEQUENCE [LARGE SCALE GENOMIC DNA]</scope>
    <source>
        <strain evidence="3 4">W260</strain>
    </source>
</reference>
<name>A0A5N0T4U4_9GAMM</name>
<dbReference type="PANTHER" id="PTHR20992">
    <property type="entry name" value="AT15442P-RELATED"/>
    <property type="match status" value="1"/>
</dbReference>
<feature type="compositionally biased region" description="Acidic residues" evidence="1">
    <location>
        <begin position="84"/>
        <end position="103"/>
    </location>
</feature>
<dbReference type="InterPro" id="IPR005240">
    <property type="entry name" value="DUF389"/>
</dbReference>
<dbReference type="AlphaFoldDB" id="A0A5N0T4U4"/>
<keyword evidence="2" id="KW-1133">Transmembrane helix</keyword>
<dbReference type="PANTHER" id="PTHR20992:SF9">
    <property type="entry name" value="AT15442P-RELATED"/>
    <property type="match status" value="1"/>
</dbReference>
<keyword evidence="4" id="KW-1185">Reference proteome</keyword>
<proteinExistence type="predicted"/>
<dbReference type="Proteomes" id="UP000325372">
    <property type="component" value="Unassembled WGS sequence"/>
</dbReference>
<sequence>MGLRMLEATVPNEALDAFPALLDGLPVVQCTRFGPADPGSLVRVLVDATDAEAVSDRLAKEFGGFDGFRVNLLSVEATSPPLPPEDDPPAEAEGGETAAADETEGPKAVRPSRLRVSREELYDDLCRAARPNIVYIVMVALSTVVAAVGLLRDDVAIVIGAMVIAPLLGPNVALSLAVALGDKGLVKTSLSAIAAGVGIAALVALVIGFFVDVDPSTPALLARSNPGPGDILLGLSAGAAGALAFTTGVPAVVVGVMVAVALLPPLVTAGLLAGSGFGVPATGALTLCLANVTCINLSAMATFYIQDVRPRTWWEKDRARRGTRRAMIGWVIMFAILAGLILFAPSGWAPTTRP</sequence>